<evidence type="ECO:0000256" key="2">
    <source>
        <dbReference type="SAM" id="SignalP"/>
    </source>
</evidence>
<dbReference type="AlphaFoldDB" id="A0A7W7W3U7"/>
<dbReference type="InterPro" id="IPR001466">
    <property type="entry name" value="Beta-lactam-related"/>
</dbReference>
<dbReference type="RefSeq" id="WP_184580607.1">
    <property type="nucleotide sequence ID" value="NZ_JACHJT010000001.1"/>
</dbReference>
<dbReference type="Proteomes" id="UP000523007">
    <property type="component" value="Unassembled WGS sequence"/>
</dbReference>
<feature type="chain" id="PRO_5038883995" evidence="2">
    <location>
        <begin position="24"/>
        <end position="502"/>
    </location>
</feature>
<feature type="transmembrane region" description="Helical" evidence="1">
    <location>
        <begin position="461"/>
        <end position="487"/>
    </location>
</feature>
<feature type="domain" description="Beta-lactamase-related" evidence="3">
    <location>
        <begin position="42"/>
        <end position="358"/>
    </location>
</feature>
<reference evidence="4 5" key="1">
    <citation type="submission" date="2020-08" db="EMBL/GenBank/DDBJ databases">
        <title>Sequencing the genomes of 1000 actinobacteria strains.</title>
        <authorList>
            <person name="Klenk H.-P."/>
        </authorList>
    </citation>
    <scope>NUCLEOTIDE SEQUENCE [LARGE SCALE GENOMIC DNA]</scope>
    <source>
        <strain evidence="4 5">DSM 102030</strain>
    </source>
</reference>
<keyword evidence="5" id="KW-1185">Reference proteome</keyword>
<comment type="caution">
    <text evidence="4">The sequence shown here is derived from an EMBL/GenBank/DDBJ whole genome shotgun (WGS) entry which is preliminary data.</text>
</comment>
<name>A0A7W7W3U7_9ACTN</name>
<dbReference type="InterPro" id="IPR012338">
    <property type="entry name" value="Beta-lactam/transpept-like"/>
</dbReference>
<protein>
    <submittedName>
        <fullName evidence="4">CubicO group peptidase (Beta-lactamase class C family)</fullName>
    </submittedName>
</protein>
<proteinExistence type="predicted"/>
<organism evidence="4 5">
    <name type="scientific">Lipingzhangella halophila</name>
    <dbReference type="NCBI Taxonomy" id="1783352"/>
    <lineage>
        <taxon>Bacteria</taxon>
        <taxon>Bacillati</taxon>
        <taxon>Actinomycetota</taxon>
        <taxon>Actinomycetes</taxon>
        <taxon>Streptosporangiales</taxon>
        <taxon>Nocardiopsidaceae</taxon>
        <taxon>Lipingzhangella</taxon>
    </lineage>
</organism>
<dbReference type="InterPro" id="IPR050789">
    <property type="entry name" value="Diverse_Enzym_Activities"/>
</dbReference>
<feature type="transmembrane region" description="Helical" evidence="1">
    <location>
        <begin position="430"/>
        <end position="449"/>
    </location>
</feature>
<keyword evidence="1" id="KW-0472">Membrane</keyword>
<evidence type="ECO:0000259" key="3">
    <source>
        <dbReference type="Pfam" id="PF00144"/>
    </source>
</evidence>
<dbReference type="Pfam" id="PF00144">
    <property type="entry name" value="Beta-lactamase"/>
    <property type="match status" value="1"/>
</dbReference>
<dbReference type="PANTHER" id="PTHR43283">
    <property type="entry name" value="BETA-LACTAMASE-RELATED"/>
    <property type="match status" value="1"/>
</dbReference>
<feature type="transmembrane region" description="Helical" evidence="1">
    <location>
        <begin position="391"/>
        <end position="409"/>
    </location>
</feature>
<dbReference type="SUPFAM" id="SSF56601">
    <property type="entry name" value="beta-lactamase/transpeptidase-like"/>
    <property type="match status" value="1"/>
</dbReference>
<feature type="signal peptide" evidence="2">
    <location>
        <begin position="1"/>
        <end position="23"/>
    </location>
</feature>
<accession>A0A7W7W3U7</accession>
<keyword evidence="2" id="KW-0732">Signal</keyword>
<evidence type="ECO:0000313" key="4">
    <source>
        <dbReference type="EMBL" id="MBB4932908.1"/>
    </source>
</evidence>
<dbReference type="EMBL" id="JACHJT010000001">
    <property type="protein sequence ID" value="MBB4932908.1"/>
    <property type="molecule type" value="Genomic_DNA"/>
</dbReference>
<evidence type="ECO:0000313" key="5">
    <source>
        <dbReference type="Proteomes" id="UP000523007"/>
    </source>
</evidence>
<dbReference type="PROSITE" id="PS51257">
    <property type="entry name" value="PROKAR_LIPOPROTEIN"/>
    <property type="match status" value="1"/>
</dbReference>
<dbReference type="Gene3D" id="3.40.710.10">
    <property type="entry name" value="DD-peptidase/beta-lactamase superfamily"/>
    <property type="match status" value="1"/>
</dbReference>
<keyword evidence="1" id="KW-0812">Transmembrane</keyword>
<evidence type="ECO:0000256" key="1">
    <source>
        <dbReference type="SAM" id="Phobius"/>
    </source>
</evidence>
<sequence length="502" mass="53497">MTRWIRGAGASLLTTLLLGCAMAGPAAGADKRERPVATGEIDGFVEDYIDTQGLAGVSVALLRDGEILYTKGYGHDSSGGAVTADTPMMLASLSKSMTAMGVMRMVEEGEVELDDPVRDYLPEFDPADRRAERITVRQLLDQTSGMSSSGLVSPDRQAKGSLKEAVAILESMELTAEPGTRFQYFNGNYWMLARMIESVSGEPFGAYLDDAVFSPLGMEDSTTFENAGRAVSETDGLQSGHTSAYGTAVARQEPADFVVGAGSVVSTAADMARWLAPYTSGGRTAEGEPFVSAATIDAMLTPSDPAGEYALGWRDGTPDGSDRPRMSHGGTQLSYSAYQGIYHDREYAVAVLNNSFTLPLETAYPIAEGVIDIVEGKAPEESVPVNAISDYVLAALTVLTAALGTRRLVRAPEWAERLSGRSTLRLTARLSPRMLPFALVCGFIALAAANGADASLLWIWFAWPALGVWALAGVVFNLATVAVRAGFLRRSRSRRAALPHQP</sequence>
<keyword evidence="1" id="KW-1133">Transmembrane helix</keyword>
<gene>
    <name evidence="4" type="ORF">F4561_003728</name>
</gene>
<dbReference type="PANTHER" id="PTHR43283:SF18">
    <property type="match status" value="1"/>
</dbReference>